<protein>
    <submittedName>
        <fullName evidence="1">Uncharacterized protein</fullName>
    </submittedName>
</protein>
<gene>
    <name evidence="1" type="ORF">LCGC14_2381810</name>
</gene>
<organism evidence="1">
    <name type="scientific">marine sediment metagenome</name>
    <dbReference type="NCBI Taxonomy" id="412755"/>
    <lineage>
        <taxon>unclassified sequences</taxon>
        <taxon>metagenomes</taxon>
        <taxon>ecological metagenomes</taxon>
    </lineage>
</organism>
<evidence type="ECO:0000313" key="1">
    <source>
        <dbReference type="EMBL" id="KKL27774.1"/>
    </source>
</evidence>
<accession>A0A0F9C0U6</accession>
<reference evidence="1" key="1">
    <citation type="journal article" date="2015" name="Nature">
        <title>Complex archaea that bridge the gap between prokaryotes and eukaryotes.</title>
        <authorList>
            <person name="Spang A."/>
            <person name="Saw J.H."/>
            <person name="Jorgensen S.L."/>
            <person name="Zaremba-Niedzwiedzka K."/>
            <person name="Martijn J."/>
            <person name="Lind A.E."/>
            <person name="van Eijk R."/>
            <person name="Schleper C."/>
            <person name="Guy L."/>
            <person name="Ettema T.J."/>
        </authorList>
    </citation>
    <scope>NUCLEOTIDE SEQUENCE</scope>
</reference>
<comment type="caution">
    <text evidence="1">The sequence shown here is derived from an EMBL/GenBank/DDBJ whole genome shotgun (WGS) entry which is preliminary data.</text>
</comment>
<dbReference type="EMBL" id="LAZR01035341">
    <property type="protein sequence ID" value="KKL27774.1"/>
    <property type="molecule type" value="Genomic_DNA"/>
</dbReference>
<proteinExistence type="predicted"/>
<sequence length="195" mass="21971">MCDICDDMHRREDSECDGGPDCICHKAEASCQPSITTTLPDAPWIPPNTFGPLIGSGGTGGTTVPEDDPNYQLLVDTHDAMSPGRMYYLMREFFEMLMKKCQRKNKAYAETDATSDALNNFREAAADFGISKLTYAMILQGKHYRAWKTFVRTGEAPDKAFRILGDIIVYAMLMYCIAIDEGKWKHEQEVMEDDD</sequence>
<name>A0A0F9C0U6_9ZZZZ</name>
<dbReference type="AlphaFoldDB" id="A0A0F9C0U6"/>